<accession>A0A6J5M046</accession>
<dbReference type="Gene3D" id="3.40.30.10">
    <property type="entry name" value="Glutaredoxin"/>
    <property type="match status" value="1"/>
</dbReference>
<dbReference type="SUPFAM" id="SSF52833">
    <property type="entry name" value="Thioredoxin-like"/>
    <property type="match status" value="1"/>
</dbReference>
<sequence>MNKQLFKEAIKRKEKLILFFNASWCPACKEISHVVEQIKTSRPDYKFYDLKADMDGVEELEEIFDVDYLPSLVIISETGYKEYSGARQIKKLLQ</sequence>
<dbReference type="InterPro" id="IPR036249">
    <property type="entry name" value="Thioredoxin-like_sf"/>
</dbReference>
<dbReference type="Pfam" id="PF00085">
    <property type="entry name" value="Thioredoxin"/>
    <property type="match status" value="1"/>
</dbReference>
<dbReference type="CDD" id="cd02947">
    <property type="entry name" value="TRX_family"/>
    <property type="match status" value="1"/>
</dbReference>
<proteinExistence type="predicted"/>
<dbReference type="EMBL" id="LR796345">
    <property type="protein sequence ID" value="CAB4138496.1"/>
    <property type="molecule type" value="Genomic_DNA"/>
</dbReference>
<reference evidence="2" key="1">
    <citation type="submission" date="2020-04" db="EMBL/GenBank/DDBJ databases">
        <authorList>
            <person name="Chiriac C."/>
            <person name="Salcher M."/>
            <person name="Ghai R."/>
            <person name="Kavagutti S V."/>
        </authorList>
    </citation>
    <scope>NUCLEOTIDE SEQUENCE</scope>
</reference>
<gene>
    <name evidence="2" type="ORF">UFOVP331_71</name>
</gene>
<dbReference type="PROSITE" id="PS51354">
    <property type="entry name" value="GLUTAREDOXIN_2"/>
    <property type="match status" value="1"/>
</dbReference>
<evidence type="ECO:0000259" key="1">
    <source>
        <dbReference type="Pfam" id="PF00085"/>
    </source>
</evidence>
<name>A0A6J5M046_9CAUD</name>
<feature type="domain" description="Thioredoxin" evidence="1">
    <location>
        <begin position="2"/>
        <end position="93"/>
    </location>
</feature>
<dbReference type="InterPro" id="IPR013766">
    <property type="entry name" value="Thioredoxin_domain"/>
</dbReference>
<protein>
    <submittedName>
        <fullName evidence="2">Thioredoxin, thioredoxin</fullName>
    </submittedName>
</protein>
<organism evidence="2">
    <name type="scientific">uncultured Caudovirales phage</name>
    <dbReference type="NCBI Taxonomy" id="2100421"/>
    <lineage>
        <taxon>Viruses</taxon>
        <taxon>Duplodnaviria</taxon>
        <taxon>Heunggongvirae</taxon>
        <taxon>Uroviricota</taxon>
        <taxon>Caudoviricetes</taxon>
        <taxon>Peduoviridae</taxon>
        <taxon>Maltschvirus</taxon>
        <taxon>Maltschvirus maltsch</taxon>
    </lineage>
</organism>
<evidence type="ECO:0000313" key="2">
    <source>
        <dbReference type="EMBL" id="CAB4138496.1"/>
    </source>
</evidence>